<dbReference type="EMBL" id="JANPWB010000006">
    <property type="protein sequence ID" value="KAJ1176660.1"/>
    <property type="molecule type" value="Genomic_DNA"/>
</dbReference>
<reference evidence="2" key="1">
    <citation type="journal article" date="2022" name="bioRxiv">
        <title>Sequencing and chromosome-scale assembly of the giantPleurodeles waltlgenome.</title>
        <authorList>
            <person name="Brown T."/>
            <person name="Elewa A."/>
            <person name="Iarovenko S."/>
            <person name="Subramanian E."/>
            <person name="Araus A.J."/>
            <person name="Petzold A."/>
            <person name="Susuki M."/>
            <person name="Suzuki K.-i.T."/>
            <person name="Hayashi T."/>
            <person name="Toyoda A."/>
            <person name="Oliveira C."/>
            <person name="Osipova E."/>
            <person name="Leigh N.D."/>
            <person name="Simon A."/>
            <person name="Yun M.H."/>
        </authorList>
    </citation>
    <scope>NUCLEOTIDE SEQUENCE</scope>
    <source>
        <strain evidence="2">20211129_DDA</strain>
        <tissue evidence="2">Liver</tissue>
    </source>
</reference>
<keyword evidence="3" id="KW-1185">Reference proteome</keyword>
<dbReference type="Proteomes" id="UP001066276">
    <property type="component" value="Chromosome 3_2"/>
</dbReference>
<gene>
    <name evidence="2" type="ORF">NDU88_001929</name>
</gene>
<proteinExistence type="predicted"/>
<protein>
    <submittedName>
        <fullName evidence="2">Uncharacterized protein</fullName>
    </submittedName>
</protein>
<organism evidence="2 3">
    <name type="scientific">Pleurodeles waltl</name>
    <name type="common">Iberian ribbed newt</name>
    <dbReference type="NCBI Taxonomy" id="8319"/>
    <lineage>
        <taxon>Eukaryota</taxon>
        <taxon>Metazoa</taxon>
        <taxon>Chordata</taxon>
        <taxon>Craniata</taxon>
        <taxon>Vertebrata</taxon>
        <taxon>Euteleostomi</taxon>
        <taxon>Amphibia</taxon>
        <taxon>Batrachia</taxon>
        <taxon>Caudata</taxon>
        <taxon>Salamandroidea</taxon>
        <taxon>Salamandridae</taxon>
        <taxon>Pleurodelinae</taxon>
        <taxon>Pleurodeles</taxon>
    </lineage>
</organism>
<accession>A0AAV7TJR9</accession>
<comment type="caution">
    <text evidence="2">The sequence shown here is derived from an EMBL/GenBank/DDBJ whole genome shotgun (WGS) entry which is preliminary data.</text>
</comment>
<dbReference type="AlphaFoldDB" id="A0AAV7TJR9"/>
<feature type="region of interest" description="Disordered" evidence="1">
    <location>
        <begin position="1"/>
        <end position="63"/>
    </location>
</feature>
<sequence length="87" mass="9682">MCLHPHSSSGACCAGPETSSSAPPPLQRRDRRLATTPRLRTGPVRPNLPQVRHKDRRHTVPEDSPVCWRPALRISSRNGDALQVKTR</sequence>
<feature type="compositionally biased region" description="Polar residues" evidence="1">
    <location>
        <begin position="1"/>
        <end position="10"/>
    </location>
</feature>
<evidence type="ECO:0000256" key="1">
    <source>
        <dbReference type="SAM" id="MobiDB-lite"/>
    </source>
</evidence>
<name>A0AAV7TJR9_PLEWA</name>
<evidence type="ECO:0000313" key="3">
    <source>
        <dbReference type="Proteomes" id="UP001066276"/>
    </source>
</evidence>
<evidence type="ECO:0000313" key="2">
    <source>
        <dbReference type="EMBL" id="KAJ1176660.1"/>
    </source>
</evidence>